<feature type="transmembrane region" description="Helical" evidence="1">
    <location>
        <begin position="12"/>
        <end position="34"/>
    </location>
</feature>
<dbReference type="InterPro" id="IPR032092">
    <property type="entry name" value="PilW"/>
</dbReference>
<dbReference type="OrthoDB" id="8891327at2"/>
<reference evidence="3" key="1">
    <citation type="submission" date="2017-01" db="EMBL/GenBank/DDBJ databases">
        <title>Genome Analysis of Deinococcus marmoris KOPRI26562.</title>
        <authorList>
            <person name="Kim J.H."/>
            <person name="Oh H.-M."/>
        </authorList>
    </citation>
    <scope>NUCLEOTIDE SEQUENCE [LARGE SCALE GENOMIC DNA]</scope>
    <source>
        <strain evidence="3">PAMC 26633</strain>
    </source>
</reference>
<proteinExistence type="predicted"/>
<evidence type="ECO:0000313" key="2">
    <source>
        <dbReference type="EMBL" id="OXC76319.1"/>
    </source>
</evidence>
<dbReference type="EMBL" id="MTHB01000126">
    <property type="protein sequence ID" value="OXC76319.1"/>
    <property type="molecule type" value="Genomic_DNA"/>
</dbReference>
<keyword evidence="1" id="KW-1133">Transmembrane helix</keyword>
<accession>A0A226WZM4</accession>
<protein>
    <submittedName>
        <fullName evidence="2">Type IV fimbrial biogenesis protein PilW</fullName>
    </submittedName>
</protein>
<organism evidence="2 3">
    <name type="scientific">Caballeronia sordidicola</name>
    <name type="common">Burkholderia sordidicola</name>
    <dbReference type="NCBI Taxonomy" id="196367"/>
    <lineage>
        <taxon>Bacteria</taxon>
        <taxon>Pseudomonadati</taxon>
        <taxon>Pseudomonadota</taxon>
        <taxon>Betaproteobacteria</taxon>
        <taxon>Burkholderiales</taxon>
        <taxon>Burkholderiaceae</taxon>
        <taxon>Caballeronia</taxon>
    </lineage>
</organism>
<dbReference type="Proteomes" id="UP000214720">
    <property type="component" value="Unassembled WGS sequence"/>
</dbReference>
<name>A0A226WZM4_CABSO</name>
<keyword evidence="1" id="KW-0472">Membrane</keyword>
<keyword evidence="1" id="KW-0812">Transmembrane</keyword>
<dbReference type="Pfam" id="PF16074">
    <property type="entry name" value="PilW"/>
    <property type="match status" value="1"/>
</dbReference>
<comment type="caution">
    <text evidence="2">The sequence shown here is derived from an EMBL/GenBank/DDBJ whole genome shotgun (WGS) entry which is preliminary data.</text>
</comment>
<dbReference type="RefSeq" id="WP_089162381.1">
    <property type="nucleotide sequence ID" value="NZ_MTHB01000126.1"/>
</dbReference>
<gene>
    <name evidence="2" type="ORF">BSU04_21940</name>
</gene>
<evidence type="ECO:0000313" key="3">
    <source>
        <dbReference type="Proteomes" id="UP000214720"/>
    </source>
</evidence>
<evidence type="ECO:0000256" key="1">
    <source>
        <dbReference type="SAM" id="Phobius"/>
    </source>
</evidence>
<sequence length="269" mass="28398">MSASRYPQCGHTLLELSISVALGLLIVLATISLYRGQRFAYDHATETTRLRDAASTALDLIGQQVQMAGFAPAGAGQADASPPLFGCSPGRPTGSDAAPVCETLASHSDGIVVRYAADTISTWPSSSGLPTDCLGQISTGEWIVNRYYAKASSSTVEPELYCEGSGKPGTGQPLVEGIERIKFGYWLRDASFSVDASAISRERWPLVVAVDVCVLARGDSPSATARPRYLDCDGASVVSTDGRIRQVFRRRIAPRNIANAPNSPGAASS</sequence>
<dbReference type="GO" id="GO:0043683">
    <property type="term" value="P:type IV pilus assembly"/>
    <property type="evidence" value="ECO:0007669"/>
    <property type="project" value="InterPro"/>
</dbReference>
<dbReference type="AlphaFoldDB" id="A0A226WZM4"/>